<sequence>MSSDLAKVPCTDLIEDVVKICGKHLQREWSHQRTPKGLEQGWRAAYKDHETSAHNIFLKKGLDVWVSLFLATRGRELRGPSGRTMHDFLDLPPEQQSIAATKLAEVQVNPTVRTAIERLQKRHRVDEPTQRPPSATHELQRYKRHRVDEAIEVTSASENDDENDDDNEGEGHGLQLSTEPADLDASTPNIIDGLCGKFSDASPKATSEFFPSYMNSAIRRNKVPIDNTYVTRAAITMTFPAIPSEKDDCAMSFEILENKVQHCAYVLFGIIIENEGNTRYVVHPNGSRMRFRNLDIQDCQSDAIAAMFGDDAERAIRKSKYFQEEKEEARGSITGCVRMAITQYANEGAVITLNLGLAEACVARDKLYSHK</sequence>
<dbReference type="AlphaFoldDB" id="A0A2S4KQH3"/>
<feature type="region of interest" description="Disordered" evidence="1">
    <location>
        <begin position="118"/>
        <end position="185"/>
    </location>
</feature>
<evidence type="ECO:0000313" key="3">
    <source>
        <dbReference type="Proteomes" id="UP000237481"/>
    </source>
</evidence>
<dbReference type="STRING" id="94208.A0A2S4KQH3"/>
<feature type="compositionally biased region" description="Acidic residues" evidence="1">
    <location>
        <begin position="158"/>
        <end position="168"/>
    </location>
</feature>
<protein>
    <submittedName>
        <fullName evidence="2">Uncharacterized protein</fullName>
    </submittedName>
</protein>
<feature type="compositionally biased region" description="Basic and acidic residues" evidence="1">
    <location>
        <begin position="138"/>
        <end position="149"/>
    </location>
</feature>
<gene>
    <name evidence="2" type="ORF">TPAR_07375</name>
</gene>
<proteinExistence type="predicted"/>
<dbReference type="EMBL" id="PKSG01000854">
    <property type="protein sequence ID" value="POR32419.1"/>
    <property type="molecule type" value="Genomic_DNA"/>
</dbReference>
<dbReference type="OrthoDB" id="3774077at2759"/>
<accession>A0A2S4KQH3</accession>
<reference evidence="2 3" key="1">
    <citation type="submission" date="2018-01" db="EMBL/GenBank/DDBJ databases">
        <title>Harnessing the power of phylogenomics to disentangle the directionality and signatures of interkingdom host jumping in the parasitic fungal genus Tolypocladium.</title>
        <authorList>
            <person name="Quandt C.A."/>
            <person name="Patterson W."/>
            <person name="Spatafora J.W."/>
        </authorList>
    </citation>
    <scope>NUCLEOTIDE SEQUENCE [LARGE SCALE GENOMIC DNA]</scope>
    <source>
        <strain evidence="2 3">NRBC 100945</strain>
    </source>
</reference>
<organism evidence="2 3">
    <name type="scientific">Tolypocladium paradoxum</name>
    <dbReference type="NCBI Taxonomy" id="94208"/>
    <lineage>
        <taxon>Eukaryota</taxon>
        <taxon>Fungi</taxon>
        <taxon>Dikarya</taxon>
        <taxon>Ascomycota</taxon>
        <taxon>Pezizomycotina</taxon>
        <taxon>Sordariomycetes</taxon>
        <taxon>Hypocreomycetidae</taxon>
        <taxon>Hypocreales</taxon>
        <taxon>Ophiocordycipitaceae</taxon>
        <taxon>Tolypocladium</taxon>
    </lineage>
</organism>
<evidence type="ECO:0000313" key="2">
    <source>
        <dbReference type="EMBL" id="POR32419.1"/>
    </source>
</evidence>
<evidence type="ECO:0000256" key="1">
    <source>
        <dbReference type="SAM" id="MobiDB-lite"/>
    </source>
</evidence>
<name>A0A2S4KQH3_9HYPO</name>
<feature type="compositionally biased region" description="Basic and acidic residues" evidence="1">
    <location>
        <begin position="118"/>
        <end position="129"/>
    </location>
</feature>
<dbReference type="Proteomes" id="UP000237481">
    <property type="component" value="Unassembled WGS sequence"/>
</dbReference>
<keyword evidence="3" id="KW-1185">Reference proteome</keyword>
<comment type="caution">
    <text evidence="2">The sequence shown here is derived from an EMBL/GenBank/DDBJ whole genome shotgun (WGS) entry which is preliminary data.</text>
</comment>